<reference evidence="1" key="1">
    <citation type="submission" date="2018-07" db="EMBL/GenBank/DDBJ databases">
        <authorList>
            <person name="Quirk P.G."/>
            <person name="Krulwich T.A."/>
        </authorList>
    </citation>
    <scope>NUCLEOTIDE SEQUENCE</scope>
</reference>
<organism evidence="1">
    <name type="scientific">Culicoides sonorensis</name>
    <name type="common">Biting midge</name>
    <dbReference type="NCBI Taxonomy" id="179676"/>
    <lineage>
        <taxon>Eukaryota</taxon>
        <taxon>Metazoa</taxon>
        <taxon>Ecdysozoa</taxon>
        <taxon>Arthropoda</taxon>
        <taxon>Hexapoda</taxon>
        <taxon>Insecta</taxon>
        <taxon>Pterygota</taxon>
        <taxon>Neoptera</taxon>
        <taxon>Endopterygota</taxon>
        <taxon>Diptera</taxon>
        <taxon>Nematocera</taxon>
        <taxon>Chironomoidea</taxon>
        <taxon>Ceratopogonidae</taxon>
        <taxon>Ceratopogoninae</taxon>
        <taxon>Culicoides</taxon>
        <taxon>Monoculicoides</taxon>
    </lineage>
</organism>
<sequence length="1015" mass="116719">MATIKLCGVKVIQNNIQVSLEYVFVSSEMTFDTLIAKISDGKYVDKEIKNAFFGKSEDYEKKNMHRLPIHEVDFSLVFLLHTVETTGHFLIELKSTEIERPKKNALELMMTARQQKITPERNVHKKPGPRELYLDGQQQKFVAVKPIPPIFVWKETFKKLLDSHGHIKKYVPNMSALDLLDQRLRIERILSQSHMKTVEWEIARSNLKTLHDCIGEYINYLSDKSYAHQQTPSGNSGDSMIVTVSGIPESVLVKKIYEQLDNELKCVDEFQPVNLYAIAPIDKVKRFHFLDKITLGYPVQIYRNPKKHFAFIWKVPNDDEKSFLQRTLSLVKEIDHNIEKYHDEVMKNKTVEQFKNVYKYNRTLYTTLYTLINGDEAPANETLDLKIKNYQEMIESGVSIDEIFSIEKLNNINRTSKFENFWAAAQTLIDDADAMVPDERRHGTTSNISPMFTSQRDFYDLTMKKMTEMFPNHPDNHIPTIQWFRLQFTPFNLYVNTAKKYTGRFNACLRFQTRLLRKHHVDHHYGAKIFGYFKEFAQSLSGYCSIYLRDDKASIPVGPVNTPTEAVRRQRKVLNISSNGKNLSAVDHDHCPQHLVPSVTVKIVTEENEKIHWYGGLAHVSIKCAIFEASNAFRHAAEFVKLYDQGNDTNKIVFMYSDGGTDHNTSFIQVQLSLIATFLHLNLDGIVAARTPPYLSVLNPAERVMSVLNLGLYGLALCQDGLEPNEEELIKNFTTKIKWRNSADTENKKSDKDKIDIKNLAKKATKNAVEVLESRFKRLTYGGENIVVMDGNIDETINKLFDVLKKIDANFDWKKQKISKAEVMSNRKFKDFFDSHVCELTYSYQVKKCNKSECEICQSVESPKVLSDSKPVETCKPSANKTKADDGIYQLPNLPFKPEINRARLAVRCVECGKGRILFAEKSLSTDERNQAINWFEDHPFVCGTPLFQEEHFLSKKIFQLKNNICGKSMTGMFFSCGKKNLKGYQNICSVCNEICDFAVETGDFRGLPRCESCE</sequence>
<gene>
    <name evidence="1" type="primary">CSON002066</name>
</gene>
<name>A0A336MI69_CULSO</name>
<dbReference type="VEuPathDB" id="VectorBase:CSON002066"/>
<dbReference type="EMBL" id="UFQT01001339">
    <property type="protein sequence ID" value="SSX30104.1"/>
    <property type="molecule type" value="Genomic_DNA"/>
</dbReference>
<protein>
    <submittedName>
        <fullName evidence="1">CSON002066 protein</fullName>
    </submittedName>
</protein>
<evidence type="ECO:0000313" key="1">
    <source>
        <dbReference type="EMBL" id="SSX30104.1"/>
    </source>
</evidence>
<dbReference type="AlphaFoldDB" id="A0A336MI69"/>
<dbReference type="OMA" id="CKSTSCA"/>
<proteinExistence type="predicted"/>
<accession>A0A336MI69</accession>